<feature type="region of interest" description="Disordered" evidence="1">
    <location>
        <begin position="115"/>
        <end position="134"/>
    </location>
</feature>
<dbReference type="Proteomes" id="UP000298050">
    <property type="component" value="Unassembled WGS sequence"/>
</dbReference>
<dbReference type="AlphaFoldDB" id="A0A4Z0LZH6"/>
<reference evidence="2 3" key="1">
    <citation type="submission" date="2019-04" db="EMBL/GenBank/DDBJ databases">
        <title>Taxonomy of novel Haliea sp. from mangrove soil of West Coast of India.</title>
        <authorList>
            <person name="Verma A."/>
            <person name="Kumar P."/>
            <person name="Krishnamurthi S."/>
        </authorList>
    </citation>
    <scope>NUCLEOTIDE SEQUENCE [LARGE SCALE GENOMIC DNA]</scope>
    <source>
        <strain evidence="2 3">SAOS-164</strain>
    </source>
</reference>
<dbReference type="RefSeq" id="WP_135444933.1">
    <property type="nucleotide sequence ID" value="NZ_SRLE01000009.1"/>
</dbReference>
<gene>
    <name evidence="2" type="ORF">E4634_14015</name>
</gene>
<keyword evidence="3" id="KW-1185">Reference proteome</keyword>
<comment type="caution">
    <text evidence="2">The sequence shown here is derived from an EMBL/GenBank/DDBJ whole genome shotgun (WGS) entry which is preliminary data.</text>
</comment>
<evidence type="ECO:0000313" key="2">
    <source>
        <dbReference type="EMBL" id="TGD72634.1"/>
    </source>
</evidence>
<proteinExistence type="predicted"/>
<name>A0A4Z0LZH6_9GAMM</name>
<feature type="compositionally biased region" description="Polar residues" evidence="1">
    <location>
        <begin position="175"/>
        <end position="191"/>
    </location>
</feature>
<feature type="region of interest" description="Disordered" evidence="1">
    <location>
        <begin position="151"/>
        <end position="202"/>
    </location>
</feature>
<accession>A0A4Z0LZH6</accession>
<dbReference type="EMBL" id="SRLE01000009">
    <property type="protein sequence ID" value="TGD72634.1"/>
    <property type="molecule type" value="Genomic_DNA"/>
</dbReference>
<feature type="compositionally biased region" description="Polar residues" evidence="1">
    <location>
        <begin position="115"/>
        <end position="131"/>
    </location>
</feature>
<sequence>MSFRELLTGADAYTIFNVQISRARTTKHGKKDSPLPPGHFRVQKGSKFLLFWNRTGLPTPRRLSSFHDYMTKLKPLVFVSRLSVANRLDKDTLSPLSLSHWEILHSNNHDEVSDNISTTGGHFSDKLQTSTPDKRRRNLLINHAVDELSGAGAHPCGAKVDSLEGMRDSPGEWLGQSQNYRSNTPENQTTDEWLAEYDGRPH</sequence>
<protein>
    <submittedName>
        <fullName evidence="2">Uncharacterized protein</fullName>
    </submittedName>
</protein>
<organism evidence="2 3">
    <name type="scientific">Mangrovimicrobium sediminis</name>
    <dbReference type="NCBI Taxonomy" id="2562682"/>
    <lineage>
        <taxon>Bacteria</taxon>
        <taxon>Pseudomonadati</taxon>
        <taxon>Pseudomonadota</taxon>
        <taxon>Gammaproteobacteria</taxon>
        <taxon>Cellvibrionales</taxon>
        <taxon>Halieaceae</taxon>
        <taxon>Mangrovimicrobium</taxon>
    </lineage>
</organism>
<dbReference type="OrthoDB" id="6381296at2"/>
<evidence type="ECO:0000313" key="3">
    <source>
        <dbReference type="Proteomes" id="UP000298050"/>
    </source>
</evidence>
<feature type="compositionally biased region" description="Basic and acidic residues" evidence="1">
    <location>
        <begin position="161"/>
        <end position="170"/>
    </location>
</feature>
<evidence type="ECO:0000256" key="1">
    <source>
        <dbReference type="SAM" id="MobiDB-lite"/>
    </source>
</evidence>